<evidence type="ECO:0000313" key="2">
    <source>
        <dbReference type="Proteomes" id="UP000053429"/>
    </source>
</evidence>
<evidence type="ECO:0008006" key="3">
    <source>
        <dbReference type="Google" id="ProtNLM"/>
    </source>
</evidence>
<dbReference type="Proteomes" id="UP000053429">
    <property type="component" value="Unassembled WGS sequence"/>
</dbReference>
<organism evidence="1 2">
    <name type="scientific">Streptomyces caeruleatus</name>
    <dbReference type="NCBI Taxonomy" id="661399"/>
    <lineage>
        <taxon>Bacteria</taxon>
        <taxon>Bacillati</taxon>
        <taxon>Actinomycetota</taxon>
        <taxon>Actinomycetes</taxon>
        <taxon>Kitasatosporales</taxon>
        <taxon>Streptomycetaceae</taxon>
        <taxon>Streptomyces</taxon>
    </lineage>
</organism>
<dbReference type="EMBL" id="LMWY01000015">
    <property type="protein sequence ID" value="KUO04015.1"/>
    <property type="molecule type" value="Genomic_DNA"/>
</dbReference>
<dbReference type="Pfam" id="PF14430">
    <property type="entry name" value="Imm1"/>
    <property type="match status" value="1"/>
</dbReference>
<dbReference type="OrthoDB" id="3853004at2"/>
<dbReference type="InterPro" id="IPR025680">
    <property type="entry name" value="DddI"/>
</dbReference>
<accession>A0A101U490</accession>
<evidence type="ECO:0000313" key="1">
    <source>
        <dbReference type="EMBL" id="KUO04015.1"/>
    </source>
</evidence>
<reference evidence="1 2" key="1">
    <citation type="submission" date="2015-10" db="EMBL/GenBank/DDBJ databases">
        <title>Draft genome sequence of Streptomyces caeruleatus NRRL B-24802, type strain for the species Streptomyces caeruleatus.</title>
        <authorList>
            <person name="Ruckert C."/>
            <person name="Winkler A."/>
            <person name="Kalinowski J."/>
            <person name="Kampfer P."/>
            <person name="Glaeser S."/>
        </authorList>
    </citation>
    <scope>NUCLEOTIDE SEQUENCE [LARGE SCALE GENOMIC DNA]</scope>
    <source>
        <strain evidence="1 2">NRRL B-24802</strain>
    </source>
</reference>
<sequence>MGETWRYGDDAGPVTADGAVRLLRGRISGGLLETWLTSSSGRRLAVVSNGARAMVMLLDDEDDPGAHAADPGAEGQSGGYVLMNGQCDEYPDADTVPLAEALRIARHLLDSGTPPPEMPWAVDR</sequence>
<proteinExistence type="predicted"/>
<dbReference type="STRING" id="661399.AQJ67_14835"/>
<name>A0A101U490_9ACTN</name>
<dbReference type="AlphaFoldDB" id="A0A101U490"/>
<dbReference type="RefSeq" id="WP_062719172.1">
    <property type="nucleotide sequence ID" value="NZ_KQ948927.1"/>
</dbReference>
<keyword evidence="2" id="KW-1185">Reference proteome</keyword>
<comment type="caution">
    <text evidence="1">The sequence shown here is derived from an EMBL/GenBank/DDBJ whole genome shotgun (WGS) entry which is preliminary data.</text>
</comment>
<protein>
    <recommendedName>
        <fullName evidence="3">Immunity protein Imm1</fullName>
    </recommendedName>
</protein>
<gene>
    <name evidence="1" type="ORF">AQJ67_14835</name>
</gene>